<evidence type="ECO:0000256" key="6">
    <source>
        <dbReference type="ARBA" id="ARBA00022741"/>
    </source>
</evidence>
<reference evidence="10" key="3">
    <citation type="submission" date="2025-09" db="UniProtKB">
        <authorList>
            <consortium name="Ensembl"/>
        </authorList>
    </citation>
    <scope>IDENTIFICATION</scope>
</reference>
<reference evidence="10" key="2">
    <citation type="submission" date="2025-08" db="UniProtKB">
        <authorList>
            <consortium name="Ensembl"/>
        </authorList>
    </citation>
    <scope>IDENTIFICATION</scope>
</reference>
<evidence type="ECO:0000256" key="1">
    <source>
        <dbReference type="ARBA" id="ARBA00001946"/>
    </source>
</evidence>
<name>A0A8K9WKR0_ONCMY</name>
<organism evidence="10 11">
    <name type="scientific">Oncorhynchus mykiss</name>
    <name type="common">Rainbow trout</name>
    <name type="synonym">Salmo gairdneri</name>
    <dbReference type="NCBI Taxonomy" id="8022"/>
    <lineage>
        <taxon>Eukaryota</taxon>
        <taxon>Metazoa</taxon>
        <taxon>Chordata</taxon>
        <taxon>Craniata</taxon>
        <taxon>Vertebrata</taxon>
        <taxon>Euteleostomi</taxon>
        <taxon>Actinopterygii</taxon>
        <taxon>Neopterygii</taxon>
        <taxon>Teleostei</taxon>
        <taxon>Protacanthopterygii</taxon>
        <taxon>Salmoniformes</taxon>
        <taxon>Salmonidae</taxon>
        <taxon>Salmoninae</taxon>
        <taxon>Oncorhynchus</taxon>
    </lineage>
</organism>
<evidence type="ECO:0000313" key="11">
    <source>
        <dbReference type="Proteomes" id="UP000694395"/>
    </source>
</evidence>
<protein>
    <recommendedName>
        <fullName evidence="9">Selenoprotein O</fullName>
    </recommendedName>
</protein>
<evidence type="ECO:0000256" key="9">
    <source>
        <dbReference type="ARBA" id="ARBA00031547"/>
    </source>
</evidence>
<dbReference type="GO" id="GO:0005524">
    <property type="term" value="F:ATP binding"/>
    <property type="evidence" value="ECO:0007669"/>
    <property type="project" value="UniProtKB-KW"/>
</dbReference>
<keyword evidence="5" id="KW-0479">Metal-binding</keyword>
<accession>A0A8K9WKR0</accession>
<dbReference type="Proteomes" id="UP000694395">
    <property type="component" value="Chromosome 1"/>
</dbReference>
<dbReference type="AlphaFoldDB" id="A0A8K9WKR0"/>
<dbReference type="PANTHER" id="PTHR12153">
    <property type="entry name" value="SELENOPROTEIN O"/>
    <property type="match status" value="1"/>
</dbReference>
<reference evidence="10" key="1">
    <citation type="submission" date="2020-07" db="EMBL/GenBank/DDBJ databases">
        <title>A long reads based de novo assembly of the rainbow trout Arlee double haploid line genome.</title>
        <authorList>
            <person name="Gao G."/>
            <person name="Palti Y."/>
        </authorList>
    </citation>
    <scope>NUCLEOTIDE SEQUENCE [LARGE SCALE GENOMIC DNA]</scope>
</reference>
<keyword evidence="8" id="KW-0460">Magnesium</keyword>
<dbReference type="Pfam" id="PF02696">
    <property type="entry name" value="SelO"/>
    <property type="match status" value="1"/>
</dbReference>
<proteinExistence type="inferred from homology"/>
<sequence>MDGMGLAVSRSSLERLEFDNVALKKLLLDTSEEPGPRRLEGACFSRVKPKPVVMHRFVAVSNERREVMPGSEPAAHCYCGHQFGSFAGQLRDGAACYLGEVKNPSVWWEIQVKGAGLTPYSWSGSLHREFLCSEAVFALGVPTTRAGSLVTAMWYETCSGPLRSLRWLMRTQAGRAPATATMRSEVR</sequence>
<keyword evidence="3" id="KW-0808">Transferase</keyword>
<evidence type="ECO:0000256" key="4">
    <source>
        <dbReference type="ARBA" id="ARBA00022695"/>
    </source>
</evidence>
<keyword evidence="7" id="KW-0067">ATP-binding</keyword>
<evidence type="ECO:0000256" key="2">
    <source>
        <dbReference type="ARBA" id="ARBA00009747"/>
    </source>
</evidence>
<evidence type="ECO:0000256" key="7">
    <source>
        <dbReference type="ARBA" id="ARBA00022840"/>
    </source>
</evidence>
<dbReference type="GO" id="GO:0016779">
    <property type="term" value="F:nucleotidyltransferase activity"/>
    <property type="evidence" value="ECO:0007669"/>
    <property type="project" value="UniProtKB-KW"/>
</dbReference>
<evidence type="ECO:0000256" key="5">
    <source>
        <dbReference type="ARBA" id="ARBA00022723"/>
    </source>
</evidence>
<keyword evidence="6" id="KW-0547">Nucleotide-binding</keyword>
<evidence type="ECO:0000256" key="8">
    <source>
        <dbReference type="ARBA" id="ARBA00022842"/>
    </source>
</evidence>
<evidence type="ECO:0000256" key="3">
    <source>
        <dbReference type="ARBA" id="ARBA00022679"/>
    </source>
</evidence>
<keyword evidence="4" id="KW-0548">Nucleotidyltransferase</keyword>
<comment type="similarity">
    <text evidence="2">Belongs to the SELO family.</text>
</comment>
<dbReference type="GO" id="GO:0046872">
    <property type="term" value="F:metal ion binding"/>
    <property type="evidence" value="ECO:0007669"/>
    <property type="project" value="UniProtKB-KW"/>
</dbReference>
<dbReference type="Ensembl" id="ENSOMYT00000126775.1">
    <property type="protein sequence ID" value="ENSOMYP00000107029.1"/>
    <property type="gene ID" value="ENSOMYG00000065487.1"/>
</dbReference>
<comment type="cofactor">
    <cofactor evidence="1">
        <name>Mg(2+)</name>
        <dbReference type="ChEBI" id="CHEBI:18420"/>
    </cofactor>
</comment>
<evidence type="ECO:0000313" key="10">
    <source>
        <dbReference type="Ensembl" id="ENSOMYP00000107029.1"/>
    </source>
</evidence>
<dbReference type="GeneTree" id="ENSGT00390000005508"/>
<dbReference type="InterPro" id="IPR003846">
    <property type="entry name" value="SelO"/>
</dbReference>
<keyword evidence="11" id="KW-1185">Reference proteome</keyword>
<dbReference type="PANTHER" id="PTHR12153:SF15">
    <property type="entry name" value="PROTEIN ADENYLYLTRANSFERASE SELO, MITOCHONDRIAL"/>
    <property type="match status" value="1"/>
</dbReference>